<feature type="compositionally biased region" description="Basic and acidic residues" evidence="2">
    <location>
        <begin position="24"/>
        <end position="44"/>
    </location>
</feature>
<organism evidence="3 4">
    <name type="scientific">Caenorhabditis nigoni</name>
    <dbReference type="NCBI Taxonomy" id="1611254"/>
    <lineage>
        <taxon>Eukaryota</taxon>
        <taxon>Metazoa</taxon>
        <taxon>Ecdysozoa</taxon>
        <taxon>Nematoda</taxon>
        <taxon>Chromadorea</taxon>
        <taxon>Rhabditida</taxon>
        <taxon>Rhabditina</taxon>
        <taxon>Rhabditomorpha</taxon>
        <taxon>Rhabditoidea</taxon>
        <taxon>Rhabditidae</taxon>
        <taxon>Peloderinae</taxon>
        <taxon>Caenorhabditis</taxon>
    </lineage>
</organism>
<dbReference type="AlphaFoldDB" id="A0A2G5SEZ9"/>
<feature type="region of interest" description="Disordered" evidence="2">
    <location>
        <begin position="1"/>
        <end position="61"/>
    </location>
</feature>
<evidence type="ECO:0000256" key="1">
    <source>
        <dbReference type="SAM" id="Coils"/>
    </source>
</evidence>
<feature type="compositionally biased region" description="Polar residues" evidence="2">
    <location>
        <begin position="48"/>
        <end position="61"/>
    </location>
</feature>
<accession>A0A2G5SEZ9</accession>
<protein>
    <submittedName>
        <fullName evidence="3">Uncharacterized protein</fullName>
    </submittedName>
</protein>
<evidence type="ECO:0000313" key="3">
    <source>
        <dbReference type="EMBL" id="PIC13665.1"/>
    </source>
</evidence>
<sequence>MDQRRKSFKTVNSGSDENLVQVPDRQHHDSDNTSSRLRDRRSTRFGELSTSHGISNTSNVKTVTKPIKEPNFELSTKDRQALKRLIIALGNKYGETIVLHEKASMEVEKLEHEKNKQEKEIQKLKRLQKKNSHGRNFQNRSYADSFRSDYQKAQDSLDEIKKNLQKAKKIKACTGEDMEEAEADWKFEAMCSGEAYYEDGKWKWRY</sequence>
<proteinExistence type="predicted"/>
<name>A0A2G5SEZ9_9PELO</name>
<feature type="coiled-coil region" evidence="1">
    <location>
        <begin position="100"/>
        <end position="184"/>
    </location>
</feature>
<feature type="compositionally biased region" description="Polar residues" evidence="2">
    <location>
        <begin position="9"/>
        <end position="18"/>
    </location>
</feature>
<comment type="caution">
    <text evidence="3">The sequence shown here is derived from an EMBL/GenBank/DDBJ whole genome shotgun (WGS) entry which is preliminary data.</text>
</comment>
<gene>
    <name evidence="3" type="ORF">B9Z55_027538</name>
</gene>
<keyword evidence="1" id="KW-0175">Coiled coil</keyword>
<dbReference type="EMBL" id="PDUG01000011">
    <property type="protein sequence ID" value="PIC13665.1"/>
    <property type="molecule type" value="Genomic_DNA"/>
</dbReference>
<dbReference type="Proteomes" id="UP000230233">
    <property type="component" value="Unassembled WGS sequence"/>
</dbReference>
<evidence type="ECO:0000313" key="4">
    <source>
        <dbReference type="Proteomes" id="UP000230233"/>
    </source>
</evidence>
<keyword evidence="4" id="KW-1185">Reference proteome</keyword>
<reference evidence="4" key="1">
    <citation type="submission" date="2017-10" db="EMBL/GenBank/DDBJ databases">
        <title>Rapid genome shrinkage in a self-fertile nematode reveals novel sperm competition proteins.</title>
        <authorList>
            <person name="Yin D."/>
            <person name="Schwarz E.M."/>
            <person name="Thomas C.G."/>
            <person name="Felde R.L."/>
            <person name="Korf I.F."/>
            <person name="Cutter A.D."/>
            <person name="Schartner C.M."/>
            <person name="Ralston E.J."/>
            <person name="Meyer B.J."/>
            <person name="Haag E.S."/>
        </authorList>
    </citation>
    <scope>NUCLEOTIDE SEQUENCE [LARGE SCALE GENOMIC DNA]</scope>
    <source>
        <strain evidence="4">JU1422</strain>
    </source>
</reference>
<evidence type="ECO:0000256" key="2">
    <source>
        <dbReference type="SAM" id="MobiDB-lite"/>
    </source>
</evidence>